<name>A0AAU8ITF8_9ACTN</name>
<dbReference type="InterPro" id="IPR010982">
    <property type="entry name" value="Lambda_DNA-bd_dom_sf"/>
</dbReference>
<feature type="compositionally biased region" description="Basic and acidic residues" evidence="1">
    <location>
        <begin position="87"/>
        <end position="106"/>
    </location>
</feature>
<dbReference type="KEGG" id="stac:ABII15_14920"/>
<evidence type="ECO:0000256" key="1">
    <source>
        <dbReference type="SAM" id="MobiDB-lite"/>
    </source>
</evidence>
<protein>
    <submittedName>
        <fullName evidence="2">Helix-turn-helix transcriptional regulator</fullName>
    </submittedName>
</protein>
<dbReference type="RefSeq" id="WP_353942814.1">
    <property type="nucleotide sequence ID" value="NZ_CP159534.1"/>
</dbReference>
<dbReference type="Pfam" id="PF13560">
    <property type="entry name" value="HTH_31"/>
    <property type="match status" value="1"/>
</dbReference>
<dbReference type="EMBL" id="CP159534">
    <property type="protein sequence ID" value="XCJ71187.1"/>
    <property type="molecule type" value="Genomic_DNA"/>
</dbReference>
<sequence>MPRSQKQSTSGVSPQKWFGEELRRLRRCSGMSAKALGKLVQVSEDVIYSVETGKYPSCRLDLAKGLDEVFETGGLFERSWPMAFRPADSDKKAPDSEKAAPERVKAPVQVHEGRILGRGSSTPPSESLDPVDRRALLLGGLAALAPLDLVSLVTPAAQPEVPMEIRAREIALLEQAADHIHTLDNAHGGGGLVTEIANRSLTWAVCLLPVKCPEPLRPQLLSAVARLGLVVGATQFDAYAHDDARVSFRLAAECAEEGKNWHLRAKTYSFMARQAIWKGDPDTGLTDAEKGLVRSDRITPTERAMLHTARARAFGKMGDVSNTLMAVGDADAAFDQSDPAQDPPWMAYYDHAQHHGDTAHALYDLAIRAGQDPGRAAERFEVAVEGHGKAFARSRAISRTKWASLIMAKGDPRQAIALGHRALDEVGKLTSRRAADDLRELSRYAARHRSISEAADLRERIATTVPS</sequence>
<dbReference type="SUPFAM" id="SSF47413">
    <property type="entry name" value="lambda repressor-like DNA-binding domains"/>
    <property type="match status" value="1"/>
</dbReference>
<dbReference type="AlphaFoldDB" id="A0AAU8ITF8"/>
<dbReference type="InterPro" id="IPR001387">
    <property type="entry name" value="Cro/C1-type_HTH"/>
</dbReference>
<dbReference type="CDD" id="cd00093">
    <property type="entry name" value="HTH_XRE"/>
    <property type="match status" value="1"/>
</dbReference>
<organism evidence="2">
    <name type="scientific">Streptomyces tabacisoli</name>
    <dbReference type="NCBI Taxonomy" id="3156398"/>
    <lineage>
        <taxon>Bacteria</taxon>
        <taxon>Bacillati</taxon>
        <taxon>Actinomycetota</taxon>
        <taxon>Actinomycetes</taxon>
        <taxon>Kitasatosporales</taxon>
        <taxon>Streptomycetaceae</taxon>
        <taxon>Streptomyces</taxon>
    </lineage>
</organism>
<accession>A0AAU8ITF8</accession>
<proteinExistence type="predicted"/>
<feature type="region of interest" description="Disordered" evidence="1">
    <location>
        <begin position="86"/>
        <end position="106"/>
    </location>
</feature>
<reference evidence="2" key="1">
    <citation type="submission" date="2024-06" db="EMBL/GenBank/DDBJ databases">
        <title>Streptomyces sp. strain HUAS MG91 genome sequences.</title>
        <authorList>
            <person name="Mo P."/>
        </authorList>
    </citation>
    <scope>NUCLEOTIDE SEQUENCE</scope>
    <source>
        <strain evidence="2">HUAS MG91</strain>
    </source>
</reference>
<gene>
    <name evidence="2" type="ORF">ABII15_14920</name>
</gene>
<evidence type="ECO:0000313" key="2">
    <source>
        <dbReference type="EMBL" id="XCJ71187.1"/>
    </source>
</evidence>
<dbReference type="GO" id="GO:0003677">
    <property type="term" value="F:DNA binding"/>
    <property type="evidence" value="ECO:0007669"/>
    <property type="project" value="InterPro"/>
</dbReference>